<dbReference type="EMBL" id="JALNTZ010000002">
    <property type="protein sequence ID" value="KAJ3663281.1"/>
    <property type="molecule type" value="Genomic_DNA"/>
</dbReference>
<comment type="caution">
    <text evidence="2">The sequence shown here is derived from an EMBL/GenBank/DDBJ whole genome shotgun (WGS) entry which is preliminary data.</text>
</comment>
<dbReference type="Proteomes" id="UP001168821">
    <property type="component" value="Unassembled WGS sequence"/>
</dbReference>
<reference evidence="2" key="1">
    <citation type="journal article" date="2023" name="G3 (Bethesda)">
        <title>Whole genome assemblies of Zophobas morio and Tenebrio molitor.</title>
        <authorList>
            <person name="Kaur S."/>
            <person name="Stinson S.A."/>
            <person name="diCenzo G.C."/>
        </authorList>
    </citation>
    <scope>NUCLEOTIDE SEQUENCE</scope>
    <source>
        <strain evidence="2">QUZm001</strain>
    </source>
</reference>
<keyword evidence="3" id="KW-1185">Reference proteome</keyword>
<protein>
    <submittedName>
        <fullName evidence="2">Uncharacterized protein</fullName>
    </submittedName>
</protein>
<dbReference type="AlphaFoldDB" id="A0AA38IZF7"/>
<organism evidence="2 3">
    <name type="scientific">Zophobas morio</name>
    <dbReference type="NCBI Taxonomy" id="2755281"/>
    <lineage>
        <taxon>Eukaryota</taxon>
        <taxon>Metazoa</taxon>
        <taxon>Ecdysozoa</taxon>
        <taxon>Arthropoda</taxon>
        <taxon>Hexapoda</taxon>
        <taxon>Insecta</taxon>
        <taxon>Pterygota</taxon>
        <taxon>Neoptera</taxon>
        <taxon>Endopterygota</taxon>
        <taxon>Coleoptera</taxon>
        <taxon>Polyphaga</taxon>
        <taxon>Cucujiformia</taxon>
        <taxon>Tenebrionidae</taxon>
        <taxon>Zophobas</taxon>
    </lineage>
</organism>
<feature type="region of interest" description="Disordered" evidence="1">
    <location>
        <begin position="1"/>
        <end position="36"/>
    </location>
</feature>
<accession>A0AA38IZF7</accession>
<evidence type="ECO:0000313" key="3">
    <source>
        <dbReference type="Proteomes" id="UP001168821"/>
    </source>
</evidence>
<evidence type="ECO:0000313" key="2">
    <source>
        <dbReference type="EMBL" id="KAJ3663281.1"/>
    </source>
</evidence>
<sequence length="116" mass="13023">MPPDKIFKSSEALSSAPNSVSRSSSSPSGPVYWKSQSDRLRAKYAATFSIKETKKNTPECTQNGEMQSADRQRHRQVNNACGGVFIDGGWRRERTDGRTNRAQRTLFRVTDVIVIE</sequence>
<gene>
    <name evidence="2" type="ORF">Zmor_007584</name>
</gene>
<feature type="compositionally biased region" description="Low complexity" evidence="1">
    <location>
        <begin position="14"/>
        <end position="30"/>
    </location>
</feature>
<name>A0AA38IZF7_9CUCU</name>
<feature type="region of interest" description="Disordered" evidence="1">
    <location>
        <begin position="55"/>
        <end position="74"/>
    </location>
</feature>
<evidence type="ECO:0000256" key="1">
    <source>
        <dbReference type="SAM" id="MobiDB-lite"/>
    </source>
</evidence>
<proteinExistence type="predicted"/>